<comment type="caution">
    <text evidence="1">The sequence shown here is derived from an EMBL/GenBank/DDBJ whole genome shotgun (WGS) entry which is preliminary data.</text>
</comment>
<protein>
    <submittedName>
        <fullName evidence="1">Uncharacterized protein</fullName>
    </submittedName>
</protein>
<organism evidence="1 2">
    <name type="scientific">Candidatus Obscuribacter phosphatis</name>
    <dbReference type="NCBI Taxonomy" id="1906157"/>
    <lineage>
        <taxon>Bacteria</taxon>
        <taxon>Bacillati</taxon>
        <taxon>Candidatus Melainabacteria</taxon>
        <taxon>Candidatus Obscuribacterales</taxon>
        <taxon>Candidatus Obscuribacteraceae</taxon>
        <taxon>Candidatus Obscuribacter</taxon>
    </lineage>
</organism>
<proteinExistence type="predicted"/>
<dbReference type="AlphaFoldDB" id="A0A8J7TMV0"/>
<gene>
    <name evidence="1" type="ORF">J0M35_12480</name>
</gene>
<reference evidence="1" key="1">
    <citation type="submission" date="2021-02" db="EMBL/GenBank/DDBJ databases">
        <title>Genome-Resolved Metagenomics of a Microbial Community Performing Photosynthetic Biological Nutrient Removal.</title>
        <authorList>
            <person name="Mcdaniel E.A."/>
        </authorList>
    </citation>
    <scope>NUCLEOTIDE SEQUENCE</scope>
    <source>
        <strain evidence="1">UWPOB_OBS1</strain>
    </source>
</reference>
<name>A0A8J7TMV0_9BACT</name>
<accession>A0A8J7TMV0</accession>
<sequence length="75" mass="8168">MAIPMNTPVTVLLMSGEQVDGEVAMIDQSTYLCLRREGETLYLPWSAIKCVRGPALPERGVGSSLPQGNRYTPTT</sequence>
<evidence type="ECO:0000313" key="1">
    <source>
        <dbReference type="EMBL" id="MBN8661175.1"/>
    </source>
</evidence>
<dbReference type="EMBL" id="JAFLCK010000017">
    <property type="protein sequence ID" value="MBN8661175.1"/>
    <property type="molecule type" value="Genomic_DNA"/>
</dbReference>
<dbReference type="Proteomes" id="UP000664277">
    <property type="component" value="Unassembled WGS sequence"/>
</dbReference>
<evidence type="ECO:0000313" key="2">
    <source>
        <dbReference type="Proteomes" id="UP000664277"/>
    </source>
</evidence>